<proteinExistence type="predicted"/>
<name>A0A6J5T2Y1_9CAUD</name>
<accession>A0A6J5T2Y1</accession>
<dbReference type="EMBL" id="LR797503">
    <property type="protein sequence ID" value="CAB4221331.1"/>
    <property type="molecule type" value="Genomic_DNA"/>
</dbReference>
<reference evidence="1" key="1">
    <citation type="submission" date="2020-05" db="EMBL/GenBank/DDBJ databases">
        <authorList>
            <person name="Chiriac C."/>
            <person name="Salcher M."/>
            <person name="Ghai R."/>
            <person name="Kavagutti S V."/>
        </authorList>
    </citation>
    <scope>NUCLEOTIDE SEQUENCE</scope>
</reference>
<sequence>MFESIEIRKAANGFILVVTKEDETKEYVYDTSRKALRVIKEYLEQTSNSKSEA</sequence>
<evidence type="ECO:0000313" key="1">
    <source>
        <dbReference type="EMBL" id="CAB4221331.1"/>
    </source>
</evidence>
<protein>
    <submittedName>
        <fullName evidence="1">Uncharacterized protein</fullName>
    </submittedName>
</protein>
<gene>
    <name evidence="1" type="ORF">UFOVP1636_252</name>
</gene>
<organism evidence="1">
    <name type="scientific">uncultured Caudovirales phage</name>
    <dbReference type="NCBI Taxonomy" id="2100421"/>
    <lineage>
        <taxon>Viruses</taxon>
        <taxon>Duplodnaviria</taxon>
        <taxon>Heunggongvirae</taxon>
        <taxon>Uroviricota</taxon>
        <taxon>Caudoviricetes</taxon>
        <taxon>Peduoviridae</taxon>
        <taxon>Maltschvirus</taxon>
        <taxon>Maltschvirus maltsch</taxon>
    </lineage>
</organism>